<proteinExistence type="predicted"/>
<dbReference type="Pfam" id="PF00486">
    <property type="entry name" value="Trans_reg_C"/>
    <property type="match status" value="1"/>
</dbReference>
<keyword evidence="6" id="KW-0804">Transcription</keyword>
<protein>
    <submittedName>
        <fullName evidence="11">Two-component system response regulator MprA</fullName>
    </submittedName>
</protein>
<sequence length="240" mass="26761">MNTSATPGDRPSEKPHVLVVDDDRAVRESLRRSLEFNGYEVAMAGDGAEALAGIANHDPDVVVMDVMMPRLDGIEATKALRSAGNDVPILVLTARDAVGDRVDGLDAGADDYLTKPFALEELLARLRALLRRAVPVSDDDEEALTFADLSMNITTREVTRGQRAIELTRTEFTLLEMFLRRPRRVLDRSFILEEVWGYDFPTTANSLEVYVGYLRRKTETEGESRLIHTVRGIGYVLKEP</sequence>
<dbReference type="GO" id="GO:0000976">
    <property type="term" value="F:transcription cis-regulatory region binding"/>
    <property type="evidence" value="ECO:0007669"/>
    <property type="project" value="TreeGrafter"/>
</dbReference>
<dbReference type="InterPro" id="IPR039420">
    <property type="entry name" value="WalR-like"/>
</dbReference>
<feature type="domain" description="OmpR/PhoB-type" evidence="10">
    <location>
        <begin position="141"/>
        <end position="239"/>
    </location>
</feature>
<dbReference type="FunFam" id="1.10.10.10:FF:000005">
    <property type="entry name" value="Two-component system response regulator"/>
    <property type="match status" value="1"/>
</dbReference>
<evidence type="ECO:0000256" key="5">
    <source>
        <dbReference type="ARBA" id="ARBA00023125"/>
    </source>
</evidence>
<evidence type="ECO:0000256" key="4">
    <source>
        <dbReference type="ARBA" id="ARBA00023015"/>
    </source>
</evidence>
<evidence type="ECO:0000259" key="9">
    <source>
        <dbReference type="PROSITE" id="PS50110"/>
    </source>
</evidence>
<dbReference type="PANTHER" id="PTHR48111:SF22">
    <property type="entry name" value="REGULATOR OF RPOS"/>
    <property type="match status" value="1"/>
</dbReference>
<gene>
    <name evidence="11" type="ORF">FB381_4704</name>
</gene>
<dbReference type="GO" id="GO:0032993">
    <property type="term" value="C:protein-DNA complex"/>
    <property type="evidence" value="ECO:0007669"/>
    <property type="project" value="TreeGrafter"/>
</dbReference>
<dbReference type="SUPFAM" id="SSF52172">
    <property type="entry name" value="CheY-like"/>
    <property type="match status" value="1"/>
</dbReference>
<dbReference type="Gene3D" id="1.10.10.10">
    <property type="entry name" value="Winged helix-like DNA-binding domain superfamily/Winged helix DNA-binding domain"/>
    <property type="match status" value="1"/>
</dbReference>
<dbReference type="Pfam" id="PF00072">
    <property type="entry name" value="Response_reg"/>
    <property type="match status" value="1"/>
</dbReference>
<dbReference type="PANTHER" id="PTHR48111">
    <property type="entry name" value="REGULATOR OF RPOS"/>
    <property type="match status" value="1"/>
</dbReference>
<keyword evidence="5 8" id="KW-0238">DNA-binding</keyword>
<organism evidence="11 12">
    <name type="scientific">Nocardioides albertanoniae</name>
    <dbReference type="NCBI Taxonomy" id="1175486"/>
    <lineage>
        <taxon>Bacteria</taxon>
        <taxon>Bacillati</taxon>
        <taxon>Actinomycetota</taxon>
        <taxon>Actinomycetes</taxon>
        <taxon>Propionibacteriales</taxon>
        <taxon>Nocardioidaceae</taxon>
        <taxon>Nocardioides</taxon>
    </lineage>
</organism>
<accession>A0A543ADV5</accession>
<evidence type="ECO:0000259" key="10">
    <source>
        <dbReference type="PROSITE" id="PS51755"/>
    </source>
</evidence>
<dbReference type="CDD" id="cd17627">
    <property type="entry name" value="REC_OmpR_PrrA-like"/>
    <property type="match status" value="1"/>
</dbReference>
<dbReference type="Proteomes" id="UP000320209">
    <property type="component" value="Unassembled WGS sequence"/>
</dbReference>
<reference evidence="11 12" key="1">
    <citation type="submission" date="2019-06" db="EMBL/GenBank/DDBJ databases">
        <title>Sequencing the genomes of 1000 actinobacteria strains.</title>
        <authorList>
            <person name="Klenk H.-P."/>
        </authorList>
    </citation>
    <scope>NUCLEOTIDE SEQUENCE [LARGE SCALE GENOMIC DNA]</scope>
    <source>
        <strain evidence="11 12">DSM 25218</strain>
    </source>
</reference>
<name>A0A543ADV5_9ACTN</name>
<evidence type="ECO:0000256" key="2">
    <source>
        <dbReference type="ARBA" id="ARBA00022553"/>
    </source>
</evidence>
<keyword evidence="2 7" id="KW-0597">Phosphoprotein</keyword>
<evidence type="ECO:0000313" key="12">
    <source>
        <dbReference type="Proteomes" id="UP000320209"/>
    </source>
</evidence>
<evidence type="ECO:0000256" key="8">
    <source>
        <dbReference type="PROSITE-ProRule" id="PRU01091"/>
    </source>
</evidence>
<evidence type="ECO:0000256" key="1">
    <source>
        <dbReference type="ARBA" id="ARBA00004496"/>
    </source>
</evidence>
<dbReference type="PROSITE" id="PS50110">
    <property type="entry name" value="RESPONSE_REGULATORY"/>
    <property type="match status" value="1"/>
</dbReference>
<comment type="subcellular location">
    <subcellularLocation>
        <location evidence="1">Cytoplasm</location>
    </subcellularLocation>
</comment>
<dbReference type="GO" id="GO:0005829">
    <property type="term" value="C:cytosol"/>
    <property type="evidence" value="ECO:0007669"/>
    <property type="project" value="TreeGrafter"/>
</dbReference>
<comment type="caution">
    <text evidence="11">The sequence shown here is derived from an EMBL/GenBank/DDBJ whole genome shotgun (WGS) entry which is preliminary data.</text>
</comment>
<dbReference type="CDD" id="cd00383">
    <property type="entry name" value="trans_reg_C"/>
    <property type="match status" value="1"/>
</dbReference>
<keyword evidence="4" id="KW-0805">Transcription regulation</keyword>
<dbReference type="PROSITE" id="PS51755">
    <property type="entry name" value="OMPR_PHOB"/>
    <property type="match status" value="1"/>
</dbReference>
<dbReference type="RefSeq" id="WP_281285069.1">
    <property type="nucleotide sequence ID" value="NZ_VFOV01000001.1"/>
</dbReference>
<feature type="domain" description="Response regulatory" evidence="9">
    <location>
        <begin position="16"/>
        <end position="130"/>
    </location>
</feature>
<dbReference type="SMART" id="SM00448">
    <property type="entry name" value="REC"/>
    <property type="match status" value="1"/>
</dbReference>
<evidence type="ECO:0000256" key="7">
    <source>
        <dbReference type="PROSITE-ProRule" id="PRU00169"/>
    </source>
</evidence>
<dbReference type="FunFam" id="3.40.50.2300:FF:000001">
    <property type="entry name" value="DNA-binding response regulator PhoB"/>
    <property type="match status" value="1"/>
</dbReference>
<dbReference type="Gene3D" id="3.40.50.2300">
    <property type="match status" value="1"/>
</dbReference>
<dbReference type="InterPro" id="IPR036388">
    <property type="entry name" value="WH-like_DNA-bd_sf"/>
</dbReference>
<dbReference type="InterPro" id="IPR001789">
    <property type="entry name" value="Sig_transdc_resp-reg_receiver"/>
</dbReference>
<keyword evidence="12" id="KW-1185">Reference proteome</keyword>
<dbReference type="GO" id="GO:0000156">
    <property type="term" value="F:phosphorelay response regulator activity"/>
    <property type="evidence" value="ECO:0007669"/>
    <property type="project" value="TreeGrafter"/>
</dbReference>
<dbReference type="SMART" id="SM00862">
    <property type="entry name" value="Trans_reg_C"/>
    <property type="match status" value="1"/>
</dbReference>
<evidence type="ECO:0000256" key="3">
    <source>
        <dbReference type="ARBA" id="ARBA00023012"/>
    </source>
</evidence>
<feature type="DNA-binding region" description="OmpR/PhoB-type" evidence="8">
    <location>
        <begin position="141"/>
        <end position="239"/>
    </location>
</feature>
<dbReference type="GO" id="GO:0006355">
    <property type="term" value="P:regulation of DNA-templated transcription"/>
    <property type="evidence" value="ECO:0007669"/>
    <property type="project" value="InterPro"/>
</dbReference>
<evidence type="ECO:0000256" key="6">
    <source>
        <dbReference type="ARBA" id="ARBA00023163"/>
    </source>
</evidence>
<dbReference type="InterPro" id="IPR001867">
    <property type="entry name" value="OmpR/PhoB-type_DNA-bd"/>
</dbReference>
<dbReference type="InterPro" id="IPR011006">
    <property type="entry name" value="CheY-like_superfamily"/>
</dbReference>
<dbReference type="EMBL" id="VFOV01000001">
    <property type="protein sequence ID" value="TQL70762.1"/>
    <property type="molecule type" value="Genomic_DNA"/>
</dbReference>
<dbReference type="AlphaFoldDB" id="A0A543ADV5"/>
<keyword evidence="3" id="KW-0902">Two-component regulatory system</keyword>
<dbReference type="Gene3D" id="6.10.250.690">
    <property type="match status" value="1"/>
</dbReference>
<evidence type="ECO:0000313" key="11">
    <source>
        <dbReference type="EMBL" id="TQL70762.1"/>
    </source>
</evidence>
<feature type="modified residue" description="4-aspartylphosphate" evidence="7">
    <location>
        <position position="65"/>
    </location>
</feature>